<evidence type="ECO:0000313" key="4">
    <source>
        <dbReference type="EMBL" id="MFD2546282.1"/>
    </source>
</evidence>
<evidence type="ECO:0000256" key="2">
    <source>
        <dbReference type="PROSITE-ProRule" id="PRU00335"/>
    </source>
</evidence>
<dbReference type="EMBL" id="JBHULR010000001">
    <property type="protein sequence ID" value="MFD2546282.1"/>
    <property type="molecule type" value="Genomic_DNA"/>
</dbReference>
<sequence>MTEKKRDANRTKKKLLDAVGTILATQGFTELKVNTICDEAGVDKKLIYFHFGDLNGLISEFLRSHDFWMTEEAEVTNVDKDVAFQVFRKQFESLDNSDLLKRLLVWELSEPNEILRKLADAREELGDELIARYKAQQQPGQDVHPIFALLVSGIYYLTIHSAINGSAFCGLDLQMQADKDRLFNGIKRVIDNCV</sequence>
<dbReference type="InterPro" id="IPR050624">
    <property type="entry name" value="HTH-type_Tx_Regulator"/>
</dbReference>
<dbReference type="PROSITE" id="PS50977">
    <property type="entry name" value="HTH_TETR_2"/>
    <property type="match status" value="1"/>
</dbReference>
<evidence type="ECO:0000313" key="5">
    <source>
        <dbReference type="Proteomes" id="UP001597545"/>
    </source>
</evidence>
<keyword evidence="1 2" id="KW-0238">DNA-binding</keyword>
<dbReference type="SUPFAM" id="SSF46689">
    <property type="entry name" value="Homeodomain-like"/>
    <property type="match status" value="1"/>
</dbReference>
<dbReference type="PANTHER" id="PTHR43479:SF11">
    <property type="entry name" value="ACREF_ENVCD OPERON REPRESSOR-RELATED"/>
    <property type="match status" value="1"/>
</dbReference>
<dbReference type="PANTHER" id="PTHR43479">
    <property type="entry name" value="ACREF/ENVCD OPERON REPRESSOR-RELATED"/>
    <property type="match status" value="1"/>
</dbReference>
<name>A0ABW5KF02_9SPHI</name>
<dbReference type="RefSeq" id="WP_380899917.1">
    <property type="nucleotide sequence ID" value="NZ_JBHUEG010000002.1"/>
</dbReference>
<dbReference type="InterPro" id="IPR009057">
    <property type="entry name" value="Homeodomain-like_sf"/>
</dbReference>
<dbReference type="Proteomes" id="UP001597545">
    <property type="component" value="Unassembled WGS sequence"/>
</dbReference>
<comment type="caution">
    <text evidence="4">The sequence shown here is derived from an EMBL/GenBank/DDBJ whole genome shotgun (WGS) entry which is preliminary data.</text>
</comment>
<dbReference type="InterPro" id="IPR001647">
    <property type="entry name" value="HTH_TetR"/>
</dbReference>
<dbReference type="PRINTS" id="PR00455">
    <property type="entry name" value="HTHTETR"/>
</dbReference>
<organism evidence="4 5">
    <name type="scientific">Sphingobacterium suaedae</name>
    <dbReference type="NCBI Taxonomy" id="1686402"/>
    <lineage>
        <taxon>Bacteria</taxon>
        <taxon>Pseudomonadati</taxon>
        <taxon>Bacteroidota</taxon>
        <taxon>Sphingobacteriia</taxon>
        <taxon>Sphingobacteriales</taxon>
        <taxon>Sphingobacteriaceae</taxon>
        <taxon>Sphingobacterium</taxon>
    </lineage>
</organism>
<protein>
    <submittedName>
        <fullName evidence="4">TetR/AcrR family transcriptional regulator</fullName>
    </submittedName>
</protein>
<dbReference type="Pfam" id="PF00440">
    <property type="entry name" value="TetR_N"/>
    <property type="match status" value="1"/>
</dbReference>
<evidence type="ECO:0000259" key="3">
    <source>
        <dbReference type="PROSITE" id="PS50977"/>
    </source>
</evidence>
<accession>A0ABW5KF02</accession>
<dbReference type="Gene3D" id="1.10.357.10">
    <property type="entry name" value="Tetracycline Repressor, domain 2"/>
    <property type="match status" value="1"/>
</dbReference>
<gene>
    <name evidence="4" type="ORF">ACFSR5_01345</name>
</gene>
<feature type="domain" description="HTH tetR-type" evidence="3">
    <location>
        <begin position="9"/>
        <end position="69"/>
    </location>
</feature>
<keyword evidence="5" id="KW-1185">Reference proteome</keyword>
<proteinExistence type="predicted"/>
<feature type="DNA-binding region" description="H-T-H motif" evidence="2">
    <location>
        <begin position="32"/>
        <end position="51"/>
    </location>
</feature>
<evidence type="ECO:0000256" key="1">
    <source>
        <dbReference type="ARBA" id="ARBA00023125"/>
    </source>
</evidence>
<reference evidence="5" key="1">
    <citation type="journal article" date="2019" name="Int. J. Syst. Evol. Microbiol.">
        <title>The Global Catalogue of Microorganisms (GCM) 10K type strain sequencing project: providing services to taxonomists for standard genome sequencing and annotation.</title>
        <authorList>
            <consortium name="The Broad Institute Genomics Platform"/>
            <consortium name="The Broad Institute Genome Sequencing Center for Infectious Disease"/>
            <person name="Wu L."/>
            <person name="Ma J."/>
        </authorList>
    </citation>
    <scope>NUCLEOTIDE SEQUENCE [LARGE SCALE GENOMIC DNA]</scope>
    <source>
        <strain evidence="5">KCTC 42662</strain>
    </source>
</reference>